<dbReference type="GO" id="GO:0004866">
    <property type="term" value="F:endopeptidase inhibitor activity"/>
    <property type="evidence" value="ECO:0007669"/>
    <property type="project" value="InterPro"/>
</dbReference>
<dbReference type="PANTHER" id="PTHR11412">
    <property type="entry name" value="MACROGLOBULIN / COMPLEMENT"/>
    <property type="match status" value="1"/>
</dbReference>
<evidence type="ECO:0000259" key="3">
    <source>
        <dbReference type="Pfam" id="PF01835"/>
    </source>
</evidence>
<dbReference type="Gene3D" id="2.60.40.1930">
    <property type="match status" value="1"/>
</dbReference>
<accession>A0A7Y4K1L5</accession>
<dbReference type="EMBL" id="JABFJW010000593">
    <property type="protein sequence ID" value="NOK14970.1"/>
    <property type="molecule type" value="Genomic_DNA"/>
</dbReference>
<keyword evidence="2" id="KW-0882">Thioester bond</keyword>
<keyword evidence="1" id="KW-0732">Signal</keyword>
<name>A0A7Y4K1L5_9BACT</name>
<evidence type="ECO:0000256" key="2">
    <source>
        <dbReference type="ARBA" id="ARBA00022966"/>
    </source>
</evidence>
<protein>
    <recommendedName>
        <fullName evidence="3">Macroglobulin domain-containing protein</fullName>
    </recommendedName>
</protein>
<feature type="domain" description="Macroglobulin" evidence="3">
    <location>
        <begin position="168"/>
        <end position="258"/>
    </location>
</feature>
<organism evidence="4 5">
    <name type="scientific">Corallococcus exercitus</name>
    <dbReference type="NCBI Taxonomy" id="2316736"/>
    <lineage>
        <taxon>Bacteria</taxon>
        <taxon>Pseudomonadati</taxon>
        <taxon>Myxococcota</taxon>
        <taxon>Myxococcia</taxon>
        <taxon>Myxococcales</taxon>
        <taxon>Cystobacterineae</taxon>
        <taxon>Myxococcaceae</taxon>
        <taxon>Corallococcus</taxon>
    </lineage>
</organism>
<sequence length="1036" mass="109403">MTGGIQRRRWAAGGLGLLLLGGGVAFVASGRCLSAWMFQGVDAPWCPDGEFRQTVGVSASGLGRGVSSQVSVWAEAHGVDAKGSAFASSVGRGTAALFLVDAAGKETPLPLDAKGRWERDGYGPLVAPVTLPQVPDGDYRLRARVTTPLGTDTVDAPLPLYAPARVRVLTDRPLYEPGHRVRFRAVALRAKDLSPLDGRPGTWKVTDPSGEVVLEERAPAGPWGVVAGEFPLDRGAPTGTWTVAWTSGGASGSESFTVEPFTLPRLRLEARSPRPFWRANDAPEVTGQVSYASGAPLADTDVTLAWSHAGAWPPPTEWLRGELPTKARTDASGRFRVTLPRVPQDLRGQATLSASVEAKDATGEPVRGAVSLLLSEDALAVSSVTELEDGLVAGFSNRVYLRATTASGQVLPGAEVTVTRAWDPRDPGVSAVADEDGVAAFQLDPGPAVNVVVPPLPVRVQPRPPPVSLVSSRDLLGAQGGLASLEDQAALERLLPVLHPCARFVAPSSGASMAEFAVRVGASGQVQDVAGADEGLDACMASAVRAKGLPAGRERMLQLRFQVMDPGLPSMRWNTEVASGDEQGVSEALTAAALDARACLPPTLDRVVAVPAALTWLRWADKPELALSWVPEPASENALSATALTCVKERFARIRVPASTQAELMAGQRPEEAMGVVRFTAQPTYGGNGIPRPPQATVFLGYELKVRAKWDGQDMGETKFVLRPARLPPLRLRATPVMAKAGESVKVELLRGPGFEGELPRTLELVAGQARLKEAVDPATRSARFTLPQDFEGWAEVEGVPASARVYVAPRAALSVEVSPDKPAYAPGELAHLQVRTRVDGRDGEAAVGLFGVDETLGQLAPLPGADALDGLRPSPSVATPAFGVLDGQALAMGRIRGANAAAAALLRVTAVPAREDLETPLTAHATSPFSPDAELTEPFYAVLTELHARTRKWEETAPAGETLDPAGLARLWAESLAACEQRGQKVTDAFGRKLRLSRLPEDLLALTDPRAVVVNGTRLPEDVVNWGAWVAQEAP</sequence>
<evidence type="ECO:0000313" key="4">
    <source>
        <dbReference type="EMBL" id="NOK14970.1"/>
    </source>
</evidence>
<dbReference type="InterPro" id="IPR002890">
    <property type="entry name" value="MG2"/>
</dbReference>
<proteinExistence type="predicted"/>
<comment type="caution">
    <text evidence="4">The sequence shown here is derived from an EMBL/GenBank/DDBJ whole genome shotgun (WGS) entry which is preliminary data.</text>
</comment>
<dbReference type="AlphaFoldDB" id="A0A7Y4K1L5"/>
<dbReference type="Pfam" id="PF01835">
    <property type="entry name" value="MG2"/>
    <property type="match status" value="1"/>
</dbReference>
<dbReference type="Proteomes" id="UP000528460">
    <property type="component" value="Unassembled WGS sequence"/>
</dbReference>
<dbReference type="RefSeq" id="WP_171422010.1">
    <property type="nucleotide sequence ID" value="NZ_JABFJW010000593.1"/>
</dbReference>
<evidence type="ECO:0000256" key="1">
    <source>
        <dbReference type="ARBA" id="ARBA00022729"/>
    </source>
</evidence>
<dbReference type="PANTHER" id="PTHR11412:SF136">
    <property type="entry name" value="CD109 ANTIGEN"/>
    <property type="match status" value="1"/>
</dbReference>
<dbReference type="InterPro" id="IPR050473">
    <property type="entry name" value="A2M/Complement_sys"/>
</dbReference>
<gene>
    <name evidence="4" type="ORF">HNS30_38755</name>
</gene>
<evidence type="ECO:0000313" key="5">
    <source>
        <dbReference type="Proteomes" id="UP000528460"/>
    </source>
</evidence>
<reference evidence="4 5" key="1">
    <citation type="submission" date="2020-05" db="EMBL/GenBank/DDBJ databases">
        <authorList>
            <person name="Whitworth D."/>
        </authorList>
    </citation>
    <scope>NUCLEOTIDE SEQUENCE [LARGE SCALE GENOMIC DNA]</scope>
    <source>
        <strain evidence="4 5">CA046A</strain>
    </source>
</reference>